<evidence type="ECO:0000256" key="2">
    <source>
        <dbReference type="SAM" id="SignalP"/>
    </source>
</evidence>
<evidence type="ECO:0000313" key="4">
    <source>
        <dbReference type="Proteomes" id="UP000481153"/>
    </source>
</evidence>
<dbReference type="PROSITE" id="PS51257">
    <property type="entry name" value="PROKAR_LIPOPROTEIN"/>
    <property type="match status" value="1"/>
</dbReference>
<dbReference type="EMBL" id="VJMJ01000161">
    <property type="protein sequence ID" value="KAF0729811.1"/>
    <property type="molecule type" value="Genomic_DNA"/>
</dbReference>
<evidence type="ECO:0000256" key="1">
    <source>
        <dbReference type="SAM" id="MobiDB-lite"/>
    </source>
</evidence>
<proteinExistence type="predicted"/>
<organism evidence="3 4">
    <name type="scientific">Aphanomyces euteiches</name>
    <dbReference type="NCBI Taxonomy" id="100861"/>
    <lineage>
        <taxon>Eukaryota</taxon>
        <taxon>Sar</taxon>
        <taxon>Stramenopiles</taxon>
        <taxon>Oomycota</taxon>
        <taxon>Saprolegniomycetes</taxon>
        <taxon>Saprolegniales</taxon>
        <taxon>Verrucalvaceae</taxon>
        <taxon>Aphanomyces</taxon>
    </lineage>
</organism>
<feature type="region of interest" description="Disordered" evidence="1">
    <location>
        <begin position="67"/>
        <end position="130"/>
    </location>
</feature>
<feature type="signal peptide" evidence="2">
    <location>
        <begin position="1"/>
        <end position="16"/>
    </location>
</feature>
<dbReference type="AlphaFoldDB" id="A0A6G0WQW9"/>
<name>A0A6G0WQW9_9STRA</name>
<feature type="compositionally biased region" description="Low complexity" evidence="1">
    <location>
        <begin position="75"/>
        <end position="96"/>
    </location>
</feature>
<comment type="caution">
    <text evidence="3">The sequence shown here is derived from an EMBL/GenBank/DDBJ whole genome shotgun (WGS) entry which is preliminary data.</text>
</comment>
<accession>A0A6G0WQW9</accession>
<feature type="compositionally biased region" description="Polar residues" evidence="1">
    <location>
        <begin position="121"/>
        <end position="130"/>
    </location>
</feature>
<keyword evidence="4" id="KW-1185">Reference proteome</keyword>
<keyword evidence="2" id="KW-0732">Signal</keyword>
<protein>
    <submittedName>
        <fullName evidence="3">Uncharacterized protein</fullName>
    </submittedName>
</protein>
<evidence type="ECO:0000313" key="3">
    <source>
        <dbReference type="EMBL" id="KAF0729811.1"/>
    </source>
</evidence>
<feature type="chain" id="PRO_5026259059" evidence="2">
    <location>
        <begin position="17"/>
        <end position="130"/>
    </location>
</feature>
<sequence>MKYIALLFVFFVTVQGCLIHLLDCMTSCGANQEVAQSVECIESVACYDNCYTNMTNRVNSGQCSRFDDDYPTLPPETEAPTTEAPTTAAPTTTARPTTRKTITLPPKITFSRSETSKKTAKPTTTRTHFK</sequence>
<dbReference type="Proteomes" id="UP000481153">
    <property type="component" value="Unassembled WGS sequence"/>
</dbReference>
<gene>
    <name evidence="3" type="ORF">Ae201684_012699</name>
</gene>
<dbReference type="VEuPathDB" id="FungiDB:AeMF1_006893"/>
<reference evidence="3 4" key="1">
    <citation type="submission" date="2019-07" db="EMBL/GenBank/DDBJ databases">
        <title>Genomics analysis of Aphanomyces spp. identifies a new class of oomycete effector associated with host adaptation.</title>
        <authorList>
            <person name="Gaulin E."/>
        </authorList>
    </citation>
    <scope>NUCLEOTIDE SEQUENCE [LARGE SCALE GENOMIC DNA]</scope>
    <source>
        <strain evidence="3 4">ATCC 201684</strain>
    </source>
</reference>